<evidence type="ECO:0000313" key="2">
    <source>
        <dbReference type="Proteomes" id="UP000799750"/>
    </source>
</evidence>
<keyword evidence="2" id="KW-1185">Reference proteome</keyword>
<protein>
    <submittedName>
        <fullName evidence="1">Uncharacterized protein</fullName>
    </submittedName>
</protein>
<sequence>MADIAFAAVNIISGVFGSLGLAAFATSFVPKPPLAVTQVTIAIGQTADDPNKDDPDALGGNVPAIKVFALDGRTVGFAGGHAHHTWAAGSTQPVPIKNYDEVKNVQSEYIAVYMDFATNAICISAIGMKNPNDDTSFGWMGDSGAACGMQWHWSETIVGNTANTASYRSSCVWISGIGSKNDVTAQGLSMHILDFSKMTNATRVAYEADHRLMCDSTPRFSAWTEIMSDISPPFFIPNLNYDVDGSDADPKAVFVPGIDKTDYKGVEVSANGQAFRPVRMPFPPPAPKKVKRDGKIVYRRSEVFKSTLISSPYEEHSARQLCKSESSFGPDVVSEKEGLFCDMDEKKLWPLCSEKVKVACFDTNTNSMRGGSAKREPVPLKSYGTVKKWGSTGNA</sequence>
<organism evidence="1 2">
    <name type="scientific">Lophium mytilinum</name>
    <dbReference type="NCBI Taxonomy" id="390894"/>
    <lineage>
        <taxon>Eukaryota</taxon>
        <taxon>Fungi</taxon>
        <taxon>Dikarya</taxon>
        <taxon>Ascomycota</taxon>
        <taxon>Pezizomycotina</taxon>
        <taxon>Dothideomycetes</taxon>
        <taxon>Pleosporomycetidae</taxon>
        <taxon>Mytilinidiales</taxon>
        <taxon>Mytilinidiaceae</taxon>
        <taxon>Lophium</taxon>
    </lineage>
</organism>
<accession>A0A6A6R1J3</accession>
<evidence type="ECO:0000313" key="1">
    <source>
        <dbReference type="EMBL" id="KAF2498571.1"/>
    </source>
</evidence>
<reference evidence="1" key="1">
    <citation type="journal article" date="2020" name="Stud. Mycol.">
        <title>101 Dothideomycetes genomes: a test case for predicting lifestyles and emergence of pathogens.</title>
        <authorList>
            <person name="Haridas S."/>
            <person name="Albert R."/>
            <person name="Binder M."/>
            <person name="Bloem J."/>
            <person name="Labutti K."/>
            <person name="Salamov A."/>
            <person name="Andreopoulos B."/>
            <person name="Baker S."/>
            <person name="Barry K."/>
            <person name="Bills G."/>
            <person name="Bluhm B."/>
            <person name="Cannon C."/>
            <person name="Castanera R."/>
            <person name="Culley D."/>
            <person name="Daum C."/>
            <person name="Ezra D."/>
            <person name="Gonzalez J."/>
            <person name="Henrissat B."/>
            <person name="Kuo A."/>
            <person name="Liang C."/>
            <person name="Lipzen A."/>
            <person name="Lutzoni F."/>
            <person name="Magnuson J."/>
            <person name="Mondo S."/>
            <person name="Nolan M."/>
            <person name="Ohm R."/>
            <person name="Pangilinan J."/>
            <person name="Park H.-J."/>
            <person name="Ramirez L."/>
            <person name="Alfaro M."/>
            <person name="Sun H."/>
            <person name="Tritt A."/>
            <person name="Yoshinaga Y."/>
            <person name="Zwiers L.-H."/>
            <person name="Turgeon B."/>
            <person name="Goodwin S."/>
            <person name="Spatafora J."/>
            <person name="Crous P."/>
            <person name="Grigoriev I."/>
        </authorList>
    </citation>
    <scope>NUCLEOTIDE SEQUENCE</scope>
    <source>
        <strain evidence="1">CBS 269.34</strain>
    </source>
</reference>
<dbReference type="Proteomes" id="UP000799750">
    <property type="component" value="Unassembled WGS sequence"/>
</dbReference>
<name>A0A6A6R1J3_9PEZI</name>
<dbReference type="OrthoDB" id="5365129at2759"/>
<dbReference type="AlphaFoldDB" id="A0A6A6R1J3"/>
<proteinExistence type="predicted"/>
<gene>
    <name evidence="1" type="ORF">BU16DRAFT_579673</name>
</gene>
<dbReference type="EMBL" id="MU004185">
    <property type="protein sequence ID" value="KAF2498571.1"/>
    <property type="molecule type" value="Genomic_DNA"/>
</dbReference>